<proteinExistence type="predicted"/>
<dbReference type="RefSeq" id="WP_263739795.1">
    <property type="nucleotide sequence ID" value="NZ_JAOWKZ010000002.1"/>
</dbReference>
<name>A0ABT2ZNA5_9RHOB</name>
<feature type="transmembrane region" description="Helical" evidence="2">
    <location>
        <begin position="27"/>
        <end position="49"/>
    </location>
</feature>
<comment type="caution">
    <text evidence="3">The sequence shown here is derived from an EMBL/GenBank/DDBJ whole genome shotgun (WGS) entry which is preliminary data.</text>
</comment>
<gene>
    <name evidence="3" type="ORF">OEZ71_09920</name>
</gene>
<accession>A0ABT2ZNA5</accession>
<evidence type="ECO:0000313" key="4">
    <source>
        <dbReference type="Proteomes" id="UP001652564"/>
    </source>
</evidence>
<evidence type="ECO:0000313" key="3">
    <source>
        <dbReference type="EMBL" id="MCV2872615.1"/>
    </source>
</evidence>
<keyword evidence="2" id="KW-0812">Transmembrane</keyword>
<evidence type="ECO:0000256" key="2">
    <source>
        <dbReference type="SAM" id="Phobius"/>
    </source>
</evidence>
<feature type="region of interest" description="Disordered" evidence="1">
    <location>
        <begin position="56"/>
        <end position="88"/>
    </location>
</feature>
<dbReference type="EMBL" id="JAOWKZ010000002">
    <property type="protein sequence ID" value="MCV2872615.1"/>
    <property type="molecule type" value="Genomic_DNA"/>
</dbReference>
<feature type="compositionally biased region" description="Low complexity" evidence="1">
    <location>
        <begin position="65"/>
        <end position="88"/>
    </location>
</feature>
<reference evidence="3 4" key="1">
    <citation type="submission" date="2022-10" db="EMBL/GenBank/DDBJ databases">
        <title>Defluviimonas sp. nov., isolated from ocean surface sediments.</title>
        <authorList>
            <person name="He W."/>
            <person name="Wang L."/>
            <person name="Zhang D.-F."/>
        </authorList>
    </citation>
    <scope>NUCLEOTIDE SEQUENCE [LARGE SCALE GENOMIC DNA]</scope>
    <source>
        <strain evidence="3 4">WL0050</strain>
    </source>
</reference>
<sequence length="88" mass="8819">MDYEQHMPGRSSYDPSRAYMRTHGEGGIGGVIVLLGIVVAALALVIWMAGSNTGGQTAPVAGLTDPSASVPAEEAAPADPAAVPAATE</sequence>
<dbReference type="Proteomes" id="UP001652564">
    <property type="component" value="Unassembled WGS sequence"/>
</dbReference>
<evidence type="ECO:0000256" key="1">
    <source>
        <dbReference type="SAM" id="MobiDB-lite"/>
    </source>
</evidence>
<protein>
    <submittedName>
        <fullName evidence="3">Uncharacterized protein</fullName>
    </submittedName>
</protein>
<keyword evidence="2" id="KW-0472">Membrane</keyword>
<keyword evidence="2" id="KW-1133">Transmembrane helix</keyword>
<organism evidence="3 4">
    <name type="scientific">Albidovulum litorale</name>
    <dbReference type="NCBI Taxonomy" id="2984134"/>
    <lineage>
        <taxon>Bacteria</taxon>
        <taxon>Pseudomonadati</taxon>
        <taxon>Pseudomonadota</taxon>
        <taxon>Alphaproteobacteria</taxon>
        <taxon>Rhodobacterales</taxon>
        <taxon>Paracoccaceae</taxon>
        <taxon>Albidovulum</taxon>
    </lineage>
</organism>
<keyword evidence="4" id="KW-1185">Reference proteome</keyword>